<reference evidence="1 2" key="1">
    <citation type="journal article" date="2016" name="Front. Microbiol.">
        <title>Comparative Genomic Analysis Reveals a Diverse Repertoire of Genes Involved in Prokaryote-Eukaryote Interactions within the Pseudovibrio Genus.</title>
        <authorList>
            <person name="Romano S."/>
            <person name="Fernandez-Guerra A."/>
            <person name="Reen F.J."/>
            <person name="Glockner F.O."/>
            <person name="Crowley S.P."/>
            <person name="O'Sullivan O."/>
            <person name="Cotter P.D."/>
            <person name="Adams C."/>
            <person name="Dobson A.D."/>
            <person name="O'Gara F."/>
        </authorList>
    </citation>
    <scope>NUCLEOTIDE SEQUENCE [LARGE SCALE GENOMIC DNA]</scope>
    <source>
        <strain evidence="1 2">Ad2</strain>
    </source>
</reference>
<dbReference type="OrthoDB" id="9928579at2"/>
<dbReference type="Proteomes" id="UP000076577">
    <property type="component" value="Unassembled WGS sequence"/>
</dbReference>
<organism evidence="1 2">
    <name type="scientific">Pseudovibrio axinellae</name>
    <dbReference type="NCBI Taxonomy" id="989403"/>
    <lineage>
        <taxon>Bacteria</taxon>
        <taxon>Pseudomonadati</taxon>
        <taxon>Pseudomonadota</taxon>
        <taxon>Alphaproteobacteria</taxon>
        <taxon>Hyphomicrobiales</taxon>
        <taxon>Stappiaceae</taxon>
        <taxon>Pseudovibrio</taxon>
    </lineage>
</organism>
<evidence type="ECO:0000313" key="1">
    <source>
        <dbReference type="EMBL" id="KZL17617.1"/>
    </source>
</evidence>
<keyword evidence="2" id="KW-1185">Reference proteome</keyword>
<name>A0A165XE13_9HYPH</name>
<protein>
    <submittedName>
        <fullName evidence="1">Uncharacterized protein</fullName>
    </submittedName>
</protein>
<gene>
    <name evidence="1" type="ORF">PsAD2_02953</name>
</gene>
<dbReference type="AlphaFoldDB" id="A0A165XE13"/>
<dbReference type="RefSeq" id="WP_068007306.1">
    <property type="nucleotide sequence ID" value="NZ_FOFM01000010.1"/>
</dbReference>
<evidence type="ECO:0000313" key="2">
    <source>
        <dbReference type="Proteomes" id="UP000076577"/>
    </source>
</evidence>
<proteinExistence type="predicted"/>
<sequence length="74" mass="8270">MFVAVYRTSILSLGVDEEEAVSQALRILKKLPNEESAYISNHLKIFPVSEQACNQIIYKKSISLRIKNGVVGSM</sequence>
<dbReference type="PATRIC" id="fig|989403.3.peg.3167"/>
<comment type="caution">
    <text evidence="1">The sequence shown here is derived from an EMBL/GenBank/DDBJ whole genome shotgun (WGS) entry which is preliminary data.</text>
</comment>
<accession>A0A165XE13</accession>
<dbReference type="STRING" id="989403.SAMN05421798_110129"/>
<dbReference type="EMBL" id="LMCB01000030">
    <property type="protein sequence ID" value="KZL17617.1"/>
    <property type="molecule type" value="Genomic_DNA"/>
</dbReference>